<evidence type="ECO:0000259" key="1">
    <source>
        <dbReference type="PROSITE" id="PS50181"/>
    </source>
</evidence>
<evidence type="ECO:0000313" key="2">
    <source>
        <dbReference type="EMBL" id="GFT45514.1"/>
    </source>
</evidence>
<evidence type="ECO:0000313" key="3">
    <source>
        <dbReference type="Proteomes" id="UP000887013"/>
    </source>
</evidence>
<dbReference type="SUPFAM" id="SSF81383">
    <property type="entry name" value="F-box domain"/>
    <property type="match status" value="1"/>
</dbReference>
<dbReference type="InterPro" id="IPR001810">
    <property type="entry name" value="F-box_dom"/>
</dbReference>
<gene>
    <name evidence="2" type="primary">AVEN_19443_1</name>
    <name evidence="2" type="ORF">NPIL_499731</name>
</gene>
<dbReference type="EMBL" id="BMAW01110928">
    <property type="protein sequence ID" value="GFT45514.1"/>
    <property type="molecule type" value="Genomic_DNA"/>
</dbReference>
<dbReference type="Gene3D" id="3.80.10.10">
    <property type="entry name" value="Ribonuclease Inhibitor"/>
    <property type="match status" value="1"/>
</dbReference>
<reference evidence="2" key="1">
    <citation type="submission" date="2020-08" db="EMBL/GenBank/DDBJ databases">
        <title>Multicomponent nature underlies the extraordinary mechanical properties of spider dragline silk.</title>
        <authorList>
            <person name="Kono N."/>
            <person name="Nakamura H."/>
            <person name="Mori M."/>
            <person name="Yoshida Y."/>
            <person name="Ohtoshi R."/>
            <person name="Malay A.D."/>
            <person name="Moran D.A.P."/>
            <person name="Tomita M."/>
            <person name="Numata K."/>
            <person name="Arakawa K."/>
        </authorList>
    </citation>
    <scope>NUCLEOTIDE SEQUENCE</scope>
</reference>
<sequence>MLHSTSNPEDIRWNELPFVSLVLIFKFLENTDRFHAALVCRSWLFAFECGNLWKNMSFVFRGDMFDDTRKALQFTKKHAASLESLKLTFRRTNVILLKETLNNLHYFFKYLESFSQLHSFQIKNFFHPFQVDSNTSLFVNRTFDAFKAFIKAQHCLKKISFLNIRLSESEGLEILNEIADQNEQLQTLGLTYFFEETLNLYKNPTFKTTLEKFSKLKTLFLSYQCISEDILKILYSHPTSELEYLTIICDSRENLLQRIHSNNWLLLRRKYPKLKISFHVVEIATLEKFQGILPPSTQISSFNYRCGLSLQSEENLRRHAVSIIQYLNFSFAALLNEIRLEFGFVNIPHLEPAVFDLLKNCKWLQVFTLSGVLKAGLAIKVCEIALHEGSGDFFLVH</sequence>
<name>A0A8X6TUK0_NEPPI</name>
<dbReference type="PANTHER" id="PTHR20872:SF1">
    <property type="entry name" value="F-BOX DOMAIN-CONTAINING PROTEIN"/>
    <property type="match status" value="1"/>
</dbReference>
<comment type="caution">
    <text evidence="2">The sequence shown here is derived from an EMBL/GenBank/DDBJ whole genome shotgun (WGS) entry which is preliminary data.</text>
</comment>
<dbReference type="Gene3D" id="1.20.1280.50">
    <property type="match status" value="1"/>
</dbReference>
<dbReference type="AlphaFoldDB" id="A0A8X6TUK0"/>
<feature type="domain" description="F-box" evidence="1">
    <location>
        <begin position="10"/>
        <end position="56"/>
    </location>
</feature>
<keyword evidence="3" id="KW-1185">Reference proteome</keyword>
<accession>A0A8X6TUK0</accession>
<proteinExistence type="predicted"/>
<dbReference type="PROSITE" id="PS50181">
    <property type="entry name" value="FBOX"/>
    <property type="match status" value="1"/>
</dbReference>
<dbReference type="Pfam" id="PF12937">
    <property type="entry name" value="F-box-like"/>
    <property type="match status" value="1"/>
</dbReference>
<dbReference type="PANTHER" id="PTHR20872">
    <property type="match status" value="1"/>
</dbReference>
<organism evidence="2 3">
    <name type="scientific">Nephila pilipes</name>
    <name type="common">Giant wood spider</name>
    <name type="synonym">Nephila maculata</name>
    <dbReference type="NCBI Taxonomy" id="299642"/>
    <lineage>
        <taxon>Eukaryota</taxon>
        <taxon>Metazoa</taxon>
        <taxon>Ecdysozoa</taxon>
        <taxon>Arthropoda</taxon>
        <taxon>Chelicerata</taxon>
        <taxon>Arachnida</taxon>
        <taxon>Araneae</taxon>
        <taxon>Araneomorphae</taxon>
        <taxon>Entelegynae</taxon>
        <taxon>Araneoidea</taxon>
        <taxon>Nephilidae</taxon>
        <taxon>Nephila</taxon>
    </lineage>
</organism>
<protein>
    <submittedName>
        <fullName evidence="2">F-box domain-containing protein</fullName>
    </submittedName>
</protein>
<dbReference type="InterPro" id="IPR036047">
    <property type="entry name" value="F-box-like_dom_sf"/>
</dbReference>
<dbReference type="InterPro" id="IPR032675">
    <property type="entry name" value="LRR_dom_sf"/>
</dbReference>
<dbReference type="Proteomes" id="UP000887013">
    <property type="component" value="Unassembled WGS sequence"/>
</dbReference>
<dbReference type="OrthoDB" id="6421103at2759"/>